<keyword evidence="2" id="KW-0378">Hydrolase</keyword>
<comment type="similarity">
    <text evidence="1">Belongs to the isochorismatase family.</text>
</comment>
<comment type="caution">
    <text evidence="4">The sequence shown here is derived from an EMBL/GenBank/DDBJ whole genome shotgun (WGS) entry which is preliminary data.</text>
</comment>
<dbReference type="RefSeq" id="WP_205005871.1">
    <property type="nucleotide sequence ID" value="NZ_CBCRXA010000014.1"/>
</dbReference>
<dbReference type="InterPro" id="IPR000868">
    <property type="entry name" value="Isochorismatase-like_dom"/>
</dbReference>
<dbReference type="SUPFAM" id="SSF52499">
    <property type="entry name" value="Isochorismatase-like hydrolases"/>
    <property type="match status" value="1"/>
</dbReference>
<dbReference type="PANTHER" id="PTHR43540">
    <property type="entry name" value="PEROXYUREIDOACRYLATE/UREIDOACRYLATE AMIDOHYDROLASE-RELATED"/>
    <property type="match status" value="1"/>
</dbReference>
<dbReference type="Gene3D" id="3.40.50.850">
    <property type="entry name" value="Isochorismatase-like"/>
    <property type="match status" value="1"/>
</dbReference>
<evidence type="ECO:0000256" key="1">
    <source>
        <dbReference type="ARBA" id="ARBA00006336"/>
    </source>
</evidence>
<feature type="domain" description="Isochorismatase-like" evidence="3">
    <location>
        <begin position="4"/>
        <end position="133"/>
    </location>
</feature>
<sequence length="164" mass="19125">MEKTALIVIDLQIGVQTETTPLYQLDRVLDGVNERIALFRKENHPIIFVQHHDQGLVFHSPEWALFPQLDFKRTDYFLDKTHANSFYHTHLQNLLQELDCRQLEICGAQTEYCVDTTIRMAHGLGYRLFMKRGLTTTVNNSLLGARTIIDHHEAIWADRFLSFL</sequence>
<evidence type="ECO:0000256" key="2">
    <source>
        <dbReference type="ARBA" id="ARBA00022801"/>
    </source>
</evidence>
<accession>A0ABS2Q893</accession>
<dbReference type="InterPro" id="IPR036380">
    <property type="entry name" value="Isochorismatase-like_sf"/>
</dbReference>
<dbReference type="Proteomes" id="UP000823201">
    <property type="component" value="Unassembled WGS sequence"/>
</dbReference>
<dbReference type="InterPro" id="IPR050272">
    <property type="entry name" value="Isochorismatase-like_hydrls"/>
</dbReference>
<evidence type="ECO:0000259" key="3">
    <source>
        <dbReference type="Pfam" id="PF00857"/>
    </source>
</evidence>
<proteinExistence type="inferred from homology"/>
<name>A0ABS2Q893_9BACL</name>
<organism evidence="4 5">
    <name type="scientific">Sporolactobacillus spathodeae</name>
    <dbReference type="NCBI Taxonomy" id="1465502"/>
    <lineage>
        <taxon>Bacteria</taxon>
        <taxon>Bacillati</taxon>
        <taxon>Bacillota</taxon>
        <taxon>Bacilli</taxon>
        <taxon>Bacillales</taxon>
        <taxon>Sporolactobacillaceae</taxon>
        <taxon>Sporolactobacillus</taxon>
    </lineage>
</organism>
<dbReference type="PANTHER" id="PTHR43540:SF14">
    <property type="entry name" value="ISOCHORISMATASE"/>
    <property type="match status" value="1"/>
</dbReference>
<keyword evidence="5" id="KW-1185">Reference proteome</keyword>
<dbReference type="EMBL" id="JAFBEV010000006">
    <property type="protein sequence ID" value="MBM7657530.1"/>
    <property type="molecule type" value="Genomic_DNA"/>
</dbReference>
<protein>
    <submittedName>
        <fullName evidence="4">Nicotinamidase-related amidase</fullName>
    </submittedName>
</protein>
<reference evidence="4 5" key="1">
    <citation type="submission" date="2021-01" db="EMBL/GenBank/DDBJ databases">
        <title>Genomic Encyclopedia of Type Strains, Phase IV (KMG-IV): sequencing the most valuable type-strain genomes for metagenomic binning, comparative biology and taxonomic classification.</title>
        <authorList>
            <person name="Goeker M."/>
        </authorList>
    </citation>
    <scope>NUCLEOTIDE SEQUENCE [LARGE SCALE GENOMIC DNA]</scope>
    <source>
        <strain evidence="4 5">DSM 100968</strain>
    </source>
</reference>
<evidence type="ECO:0000313" key="5">
    <source>
        <dbReference type="Proteomes" id="UP000823201"/>
    </source>
</evidence>
<dbReference type="Pfam" id="PF00857">
    <property type="entry name" value="Isochorismatase"/>
    <property type="match status" value="1"/>
</dbReference>
<evidence type="ECO:0000313" key="4">
    <source>
        <dbReference type="EMBL" id="MBM7657530.1"/>
    </source>
</evidence>
<dbReference type="CDD" id="cd01014">
    <property type="entry name" value="nicotinamidase_related"/>
    <property type="match status" value="1"/>
</dbReference>
<gene>
    <name evidence="4" type="ORF">JOC27_000979</name>
</gene>